<keyword evidence="3" id="KW-1185">Reference proteome</keyword>
<accession>A0A4Z2EN21</accession>
<proteinExistence type="predicted"/>
<feature type="compositionally biased region" description="Polar residues" evidence="1">
    <location>
        <begin position="101"/>
        <end position="113"/>
    </location>
</feature>
<sequence length="113" mass="11809">MFHTAAGAVSLGQVSVSSVITVTLISRNNRARQETTSALIITHVQLHCSARPRSSGPEHGNFRSAESRREGNESAAYVTAHLDRCAASPGEGGASDVLPSLATTTVSQHQRGA</sequence>
<evidence type="ECO:0000313" key="3">
    <source>
        <dbReference type="Proteomes" id="UP000314294"/>
    </source>
</evidence>
<feature type="region of interest" description="Disordered" evidence="1">
    <location>
        <begin position="50"/>
        <end position="75"/>
    </location>
</feature>
<name>A0A4Z2EN21_9TELE</name>
<protein>
    <submittedName>
        <fullName evidence="2">Uncharacterized protein</fullName>
    </submittedName>
</protein>
<evidence type="ECO:0000313" key="2">
    <source>
        <dbReference type="EMBL" id="TNN29961.1"/>
    </source>
</evidence>
<evidence type="ECO:0000256" key="1">
    <source>
        <dbReference type="SAM" id="MobiDB-lite"/>
    </source>
</evidence>
<organism evidence="2 3">
    <name type="scientific">Liparis tanakae</name>
    <name type="common">Tanaka's snailfish</name>
    <dbReference type="NCBI Taxonomy" id="230148"/>
    <lineage>
        <taxon>Eukaryota</taxon>
        <taxon>Metazoa</taxon>
        <taxon>Chordata</taxon>
        <taxon>Craniata</taxon>
        <taxon>Vertebrata</taxon>
        <taxon>Euteleostomi</taxon>
        <taxon>Actinopterygii</taxon>
        <taxon>Neopterygii</taxon>
        <taxon>Teleostei</taxon>
        <taxon>Neoteleostei</taxon>
        <taxon>Acanthomorphata</taxon>
        <taxon>Eupercaria</taxon>
        <taxon>Perciformes</taxon>
        <taxon>Cottioidei</taxon>
        <taxon>Cottales</taxon>
        <taxon>Liparidae</taxon>
        <taxon>Liparis</taxon>
    </lineage>
</organism>
<dbReference type="Proteomes" id="UP000314294">
    <property type="component" value="Unassembled WGS sequence"/>
</dbReference>
<comment type="caution">
    <text evidence="2">The sequence shown here is derived from an EMBL/GenBank/DDBJ whole genome shotgun (WGS) entry which is preliminary data.</text>
</comment>
<dbReference type="AlphaFoldDB" id="A0A4Z2EN21"/>
<gene>
    <name evidence="2" type="ORF">EYF80_059891</name>
</gene>
<feature type="region of interest" description="Disordered" evidence="1">
    <location>
        <begin position="88"/>
        <end position="113"/>
    </location>
</feature>
<dbReference type="EMBL" id="SRLO01004995">
    <property type="protein sequence ID" value="TNN29961.1"/>
    <property type="molecule type" value="Genomic_DNA"/>
</dbReference>
<reference evidence="2 3" key="1">
    <citation type="submission" date="2019-03" db="EMBL/GenBank/DDBJ databases">
        <title>First draft genome of Liparis tanakae, snailfish: a comprehensive survey of snailfish specific genes.</title>
        <authorList>
            <person name="Kim W."/>
            <person name="Song I."/>
            <person name="Jeong J.-H."/>
            <person name="Kim D."/>
            <person name="Kim S."/>
            <person name="Ryu S."/>
            <person name="Song J.Y."/>
            <person name="Lee S.K."/>
        </authorList>
    </citation>
    <scope>NUCLEOTIDE SEQUENCE [LARGE SCALE GENOMIC DNA]</scope>
    <source>
        <tissue evidence="2">Muscle</tissue>
    </source>
</reference>